<dbReference type="EMBL" id="CAAALY010003874">
    <property type="protein sequence ID" value="VEL08399.1"/>
    <property type="molecule type" value="Genomic_DNA"/>
</dbReference>
<reference evidence="2" key="1">
    <citation type="submission" date="2018-11" db="EMBL/GenBank/DDBJ databases">
        <authorList>
            <consortium name="Pathogen Informatics"/>
        </authorList>
    </citation>
    <scope>NUCLEOTIDE SEQUENCE</scope>
</reference>
<dbReference type="FunFam" id="3.40.50.720:FF:000007">
    <property type="entry name" value="6-phosphogluconate dehydrogenase, decarboxylating"/>
    <property type="match status" value="1"/>
</dbReference>
<dbReference type="GO" id="GO:0004616">
    <property type="term" value="F:phosphogluconate dehydrogenase (decarboxylating) activity"/>
    <property type="evidence" value="ECO:0007669"/>
    <property type="project" value="InterPro"/>
</dbReference>
<sequence>MFSHRDLLPRVSAMATQLCDIGLIGLAVMGQNLVLNINDHGYKVCVFNRTISKVGDFLENEAKGTKVIGANSLEEFVSLLKEPKIVMLMVKAGNAVDSFIQSLIPLLSKDDIIIDGGNSEYTDTNRRCKDLAAKGIIFVGVGVSGGEEGARTGPSLMPGGNPESWYIKKYLMVASISYIT</sequence>
<organism evidence="2 3">
    <name type="scientific">Protopolystoma xenopodis</name>
    <dbReference type="NCBI Taxonomy" id="117903"/>
    <lineage>
        <taxon>Eukaryota</taxon>
        <taxon>Metazoa</taxon>
        <taxon>Spiralia</taxon>
        <taxon>Lophotrochozoa</taxon>
        <taxon>Platyhelminthes</taxon>
        <taxon>Monogenea</taxon>
        <taxon>Polyopisthocotylea</taxon>
        <taxon>Polystomatidea</taxon>
        <taxon>Polystomatidae</taxon>
        <taxon>Protopolystoma</taxon>
    </lineage>
</organism>
<name>A0A448WCH3_9PLAT</name>
<comment type="caution">
    <text evidence="2">The sequence shown here is derived from an EMBL/GenBank/DDBJ whole genome shotgun (WGS) entry which is preliminary data.</text>
</comment>
<keyword evidence="3" id="KW-1185">Reference proteome</keyword>
<accession>A0A448WCH3</accession>
<dbReference type="PRINTS" id="PR00076">
    <property type="entry name" value="6PGDHDRGNASE"/>
</dbReference>
<dbReference type="OrthoDB" id="434986at2759"/>
<dbReference type="AlphaFoldDB" id="A0A448WCH3"/>
<feature type="domain" description="6-phosphogluconate dehydrogenase NADP-binding" evidence="1">
    <location>
        <begin position="20"/>
        <end position="166"/>
    </location>
</feature>
<gene>
    <name evidence="2" type="ORF">PXEA_LOCUS1839</name>
</gene>
<protein>
    <recommendedName>
        <fullName evidence="1">6-phosphogluconate dehydrogenase NADP-binding domain-containing protein</fullName>
    </recommendedName>
</protein>
<dbReference type="PANTHER" id="PTHR11811">
    <property type="entry name" value="6-PHOSPHOGLUCONATE DEHYDROGENASE"/>
    <property type="match status" value="1"/>
</dbReference>
<dbReference type="InterPro" id="IPR036291">
    <property type="entry name" value="NAD(P)-bd_dom_sf"/>
</dbReference>
<evidence type="ECO:0000313" key="3">
    <source>
        <dbReference type="Proteomes" id="UP000784294"/>
    </source>
</evidence>
<dbReference type="Proteomes" id="UP000784294">
    <property type="component" value="Unassembled WGS sequence"/>
</dbReference>
<dbReference type="SUPFAM" id="SSF51735">
    <property type="entry name" value="NAD(P)-binding Rossmann-fold domains"/>
    <property type="match status" value="1"/>
</dbReference>
<dbReference type="InterPro" id="IPR006183">
    <property type="entry name" value="Pgluconate_DH"/>
</dbReference>
<evidence type="ECO:0000259" key="1">
    <source>
        <dbReference type="Pfam" id="PF03446"/>
    </source>
</evidence>
<dbReference type="Gene3D" id="3.40.50.720">
    <property type="entry name" value="NAD(P)-binding Rossmann-like Domain"/>
    <property type="match status" value="1"/>
</dbReference>
<dbReference type="Pfam" id="PF03446">
    <property type="entry name" value="NAD_binding_2"/>
    <property type="match status" value="1"/>
</dbReference>
<evidence type="ECO:0000313" key="2">
    <source>
        <dbReference type="EMBL" id="VEL08399.1"/>
    </source>
</evidence>
<dbReference type="InterPro" id="IPR006115">
    <property type="entry name" value="6PGDH_NADP-bd"/>
</dbReference>
<proteinExistence type="predicted"/>
<dbReference type="GO" id="GO:0050661">
    <property type="term" value="F:NADP binding"/>
    <property type="evidence" value="ECO:0007669"/>
    <property type="project" value="InterPro"/>
</dbReference>